<gene>
    <name evidence="1" type="ORF">CHK_1112</name>
</gene>
<keyword evidence="2" id="KW-1185">Reference proteome</keyword>
<organism evidence="1 2">
    <name type="scientific">Christensenella hongkongensis</name>
    <dbReference type="NCBI Taxonomy" id="270498"/>
    <lineage>
        <taxon>Bacteria</taxon>
        <taxon>Bacillati</taxon>
        <taxon>Bacillota</taxon>
        <taxon>Clostridia</taxon>
        <taxon>Christensenellales</taxon>
        <taxon>Christensenellaceae</taxon>
        <taxon>Christensenella</taxon>
    </lineage>
</organism>
<accession>A0A0M2NFL7</accession>
<protein>
    <submittedName>
        <fullName evidence="1">Uncharacterized protein</fullName>
    </submittedName>
</protein>
<reference evidence="1 2" key="1">
    <citation type="submission" date="2015-04" db="EMBL/GenBank/DDBJ databases">
        <title>Draft genome sequence of bacteremic isolate Catabacter hongkongensis type strain HKU16T.</title>
        <authorList>
            <person name="Lau S.K."/>
            <person name="Teng J.L."/>
            <person name="Huang Y."/>
            <person name="Curreem S.O."/>
            <person name="Tsui S.K."/>
            <person name="Woo P.C."/>
        </authorList>
    </citation>
    <scope>NUCLEOTIDE SEQUENCE [LARGE SCALE GENOMIC DNA]</scope>
    <source>
        <strain evidence="1 2">HKU16</strain>
    </source>
</reference>
<dbReference type="Proteomes" id="UP000034076">
    <property type="component" value="Unassembled WGS sequence"/>
</dbReference>
<comment type="caution">
    <text evidence="1">The sequence shown here is derived from an EMBL/GenBank/DDBJ whole genome shotgun (WGS) entry which is preliminary data.</text>
</comment>
<dbReference type="EMBL" id="LAYJ01000078">
    <property type="protein sequence ID" value="KKI51324.1"/>
    <property type="molecule type" value="Genomic_DNA"/>
</dbReference>
<name>A0A0M2NFL7_9FIRM</name>
<evidence type="ECO:0000313" key="2">
    <source>
        <dbReference type="Proteomes" id="UP000034076"/>
    </source>
</evidence>
<dbReference type="AlphaFoldDB" id="A0A0M2NFL7"/>
<sequence length="43" mass="5081">MFYYTGTSPLLHWYIYVYPLHLNAISKNKKGCFRGNSLLLIFP</sequence>
<evidence type="ECO:0000313" key="1">
    <source>
        <dbReference type="EMBL" id="KKI51324.1"/>
    </source>
</evidence>
<dbReference type="STRING" id="270498.CHK_1112"/>
<proteinExistence type="predicted"/>